<keyword evidence="3" id="KW-1003">Cell membrane</keyword>
<feature type="transmembrane region" description="Helical" evidence="7">
    <location>
        <begin position="236"/>
        <end position="257"/>
    </location>
</feature>
<keyword evidence="5 7" id="KW-1133">Transmembrane helix</keyword>
<evidence type="ECO:0000256" key="1">
    <source>
        <dbReference type="ARBA" id="ARBA00004651"/>
    </source>
</evidence>
<evidence type="ECO:0000313" key="8">
    <source>
        <dbReference type="EMBL" id="MFD1783775.1"/>
    </source>
</evidence>
<dbReference type="Pfam" id="PF02322">
    <property type="entry name" value="Cyt_bd_oxida_II"/>
    <property type="match status" value="1"/>
</dbReference>
<evidence type="ECO:0000256" key="6">
    <source>
        <dbReference type="ARBA" id="ARBA00023136"/>
    </source>
</evidence>
<dbReference type="PANTHER" id="PTHR43141:SF4">
    <property type="entry name" value="CYTOCHROME BD2 SUBUNIT II"/>
    <property type="match status" value="1"/>
</dbReference>
<feature type="transmembrane region" description="Helical" evidence="7">
    <location>
        <begin position="83"/>
        <end position="101"/>
    </location>
</feature>
<dbReference type="Proteomes" id="UP001597237">
    <property type="component" value="Unassembled WGS sequence"/>
</dbReference>
<feature type="transmembrane region" description="Helical" evidence="7">
    <location>
        <begin position="6"/>
        <end position="38"/>
    </location>
</feature>
<name>A0ABW4N3J0_9CAUL</name>
<comment type="similarity">
    <text evidence="2">Belongs to the cytochrome ubiquinol oxidase subunit 2 family.</text>
</comment>
<dbReference type="PANTHER" id="PTHR43141">
    <property type="entry name" value="CYTOCHROME BD2 SUBUNIT II"/>
    <property type="match status" value="1"/>
</dbReference>
<accession>A0ABW4N3J0</accession>
<keyword evidence="4 7" id="KW-0812">Transmembrane</keyword>
<reference evidence="9" key="1">
    <citation type="journal article" date="2019" name="Int. J. Syst. Evol. Microbiol.">
        <title>The Global Catalogue of Microorganisms (GCM) 10K type strain sequencing project: providing services to taxonomists for standard genome sequencing and annotation.</title>
        <authorList>
            <consortium name="The Broad Institute Genomics Platform"/>
            <consortium name="The Broad Institute Genome Sequencing Center for Infectious Disease"/>
            <person name="Wu L."/>
            <person name="Ma J."/>
        </authorList>
    </citation>
    <scope>NUCLEOTIDE SEQUENCE [LARGE SCALE GENOMIC DNA]</scope>
    <source>
        <strain evidence="9">DFY28</strain>
    </source>
</reference>
<evidence type="ECO:0000313" key="9">
    <source>
        <dbReference type="Proteomes" id="UP001597237"/>
    </source>
</evidence>
<evidence type="ECO:0000256" key="4">
    <source>
        <dbReference type="ARBA" id="ARBA00022692"/>
    </source>
</evidence>
<keyword evidence="9" id="KW-1185">Reference proteome</keyword>
<dbReference type="EMBL" id="JBHUEY010000001">
    <property type="protein sequence ID" value="MFD1783775.1"/>
    <property type="molecule type" value="Genomic_DNA"/>
</dbReference>
<evidence type="ECO:0000256" key="2">
    <source>
        <dbReference type="ARBA" id="ARBA00007543"/>
    </source>
</evidence>
<comment type="caution">
    <text evidence="8">The sequence shown here is derived from an EMBL/GenBank/DDBJ whole genome shotgun (WGS) entry which is preliminary data.</text>
</comment>
<keyword evidence="6 7" id="KW-0472">Membrane</keyword>
<feature type="transmembrane region" description="Helical" evidence="7">
    <location>
        <begin position="158"/>
        <end position="181"/>
    </location>
</feature>
<proteinExistence type="inferred from homology"/>
<dbReference type="NCBIfam" id="TIGR00203">
    <property type="entry name" value="cydB"/>
    <property type="match status" value="1"/>
</dbReference>
<feature type="transmembrane region" description="Helical" evidence="7">
    <location>
        <begin position="193"/>
        <end position="216"/>
    </location>
</feature>
<dbReference type="RefSeq" id="WP_377283034.1">
    <property type="nucleotide sequence ID" value="NZ_JBHRSI010000008.1"/>
</dbReference>
<feature type="transmembrane region" description="Helical" evidence="7">
    <location>
        <begin position="264"/>
        <end position="285"/>
    </location>
</feature>
<evidence type="ECO:0000256" key="3">
    <source>
        <dbReference type="ARBA" id="ARBA00022475"/>
    </source>
</evidence>
<feature type="transmembrane region" description="Helical" evidence="7">
    <location>
        <begin position="113"/>
        <end position="138"/>
    </location>
</feature>
<protein>
    <submittedName>
        <fullName evidence="8">Cytochrome d ubiquinol oxidase subunit II</fullName>
    </submittedName>
</protein>
<dbReference type="InterPro" id="IPR003317">
    <property type="entry name" value="Cyt-d_oxidase_su2"/>
</dbReference>
<evidence type="ECO:0000256" key="7">
    <source>
        <dbReference type="SAM" id="Phobius"/>
    </source>
</evidence>
<gene>
    <name evidence="8" type="primary">cydB</name>
    <name evidence="8" type="ORF">ACFSC0_10250</name>
</gene>
<sequence length="341" mass="36666">MNLDLPLIWAGIIAMAVLMYVLLDGMDLGLGILFPFAGSPEERDIMMDTIAPVWDGNETWLVLGGGGLFAAFPVAYAVLGPALYVPILLMLLALILRGVAFEFRARGRRRGKAFWTGAFYAGSIVATLAQGFVLGGFIQGVEVEGEAFAGGAYDWLTPYTVLVAVGLVFGYALLGACWLIWRTEDELHGRARRWAWVSAAATALLLAAVSLATLFIHPEVAVRWGWEGGRFDLARLAPLLAIPALGAAGLALLVVGLKRHSHALPYFGATIVFLSGYIGLAVSFFPNIVPYDLTFRQAASADNALGLMLVGVAILLPVILGYTFWVYWLFRGKVTAGAGYH</sequence>
<organism evidence="8 9">
    <name type="scientific">Phenylobacterium terrae</name>
    <dbReference type="NCBI Taxonomy" id="2665495"/>
    <lineage>
        <taxon>Bacteria</taxon>
        <taxon>Pseudomonadati</taxon>
        <taxon>Pseudomonadota</taxon>
        <taxon>Alphaproteobacteria</taxon>
        <taxon>Caulobacterales</taxon>
        <taxon>Caulobacteraceae</taxon>
        <taxon>Phenylobacterium</taxon>
    </lineage>
</organism>
<evidence type="ECO:0000256" key="5">
    <source>
        <dbReference type="ARBA" id="ARBA00022989"/>
    </source>
</evidence>
<comment type="subcellular location">
    <subcellularLocation>
        <location evidence="1">Cell membrane</location>
        <topology evidence="1">Multi-pass membrane protein</topology>
    </subcellularLocation>
</comment>
<feature type="transmembrane region" description="Helical" evidence="7">
    <location>
        <begin position="305"/>
        <end position="330"/>
    </location>
</feature>